<dbReference type="CDD" id="cd04301">
    <property type="entry name" value="NAT_SF"/>
    <property type="match status" value="1"/>
</dbReference>
<dbReference type="EMBL" id="CP001958">
    <property type="protein sequence ID" value="ADG97002.1"/>
    <property type="molecule type" value="Genomic_DNA"/>
</dbReference>
<feature type="domain" description="N-acetyltransferase" evidence="1">
    <location>
        <begin position="9"/>
        <end position="129"/>
    </location>
</feature>
<dbReference type="GO" id="GO:0016747">
    <property type="term" value="F:acyltransferase activity, transferring groups other than amino-acyl groups"/>
    <property type="evidence" value="ECO:0007669"/>
    <property type="project" value="InterPro"/>
</dbReference>
<organism evidence="2 3">
    <name type="scientific">Segniliparus rotundus (strain ATCC BAA-972 / CDC 1076 / CIP 108378 / DSM 44985 / JCM 13578)</name>
    <dbReference type="NCBI Taxonomy" id="640132"/>
    <lineage>
        <taxon>Bacteria</taxon>
        <taxon>Bacillati</taxon>
        <taxon>Actinomycetota</taxon>
        <taxon>Actinomycetes</taxon>
        <taxon>Mycobacteriales</taxon>
        <taxon>Segniliparaceae</taxon>
        <taxon>Segniliparus</taxon>
    </lineage>
</organism>
<evidence type="ECO:0000313" key="2">
    <source>
        <dbReference type="EMBL" id="ADG97002.1"/>
    </source>
</evidence>
<dbReference type="RefSeq" id="WP_013137458.1">
    <property type="nucleotide sequence ID" value="NC_014168.1"/>
</dbReference>
<dbReference type="PROSITE" id="PS51186">
    <property type="entry name" value="GNAT"/>
    <property type="match status" value="1"/>
</dbReference>
<protein>
    <submittedName>
        <fullName evidence="2">GCN5-related N-acetyltransferase</fullName>
    </submittedName>
</protein>
<dbReference type="KEGG" id="srt:Srot_0518"/>
<accession>D6ZC25</accession>
<name>D6ZC25_SEGRD</name>
<proteinExistence type="predicted"/>
<keyword evidence="3" id="KW-1185">Reference proteome</keyword>
<evidence type="ECO:0000313" key="3">
    <source>
        <dbReference type="Proteomes" id="UP000002247"/>
    </source>
</evidence>
<dbReference type="AlphaFoldDB" id="D6ZC25"/>
<sequence length="129" mass="14499">MGQTGYGVQVVQRLLPDQWRILRRLRLAGLVEVIGEDHEYYAKEEAFDEVAWQSMIATHPQFVASSHSVPVGLASLLLEPEREAEVSFLWVEPQHRGSGVAEALMAAVADWVSRGGYRAGETLKRNRRL</sequence>
<dbReference type="Pfam" id="PF00583">
    <property type="entry name" value="Acetyltransf_1"/>
    <property type="match status" value="1"/>
</dbReference>
<reference evidence="2 3" key="1">
    <citation type="journal article" date="2010" name="Stand. Genomic Sci.">
        <title>Complete genome sequence of Segniliparus rotundus type strain (CDC 1076).</title>
        <authorList>
            <person name="Sikorski J."/>
            <person name="Lapidus A."/>
            <person name="Copeland A."/>
            <person name="Misra M."/>
            <person name="Glavina Del Rio T."/>
            <person name="Nolan M."/>
            <person name="Lucas S."/>
            <person name="Chen F."/>
            <person name="Tice H."/>
            <person name="Cheng J.F."/>
            <person name="Jando M."/>
            <person name="Schneider S."/>
            <person name="Bruce D."/>
            <person name="Goodwin L."/>
            <person name="Pitluck S."/>
            <person name="Liolios K."/>
            <person name="Mikhailova N."/>
            <person name="Pati A."/>
            <person name="Ivanova N."/>
            <person name="Mavromatis K."/>
            <person name="Chen A."/>
            <person name="Palaniappan K."/>
            <person name="Chertkov O."/>
            <person name="Land M."/>
            <person name="Hauser L."/>
            <person name="Chang Y.J."/>
            <person name="Jeffries C.D."/>
            <person name="Brettin T."/>
            <person name="Detter J.C."/>
            <person name="Han C."/>
            <person name="Rohde M."/>
            <person name="Goker M."/>
            <person name="Bristow J."/>
            <person name="Eisen J.A."/>
            <person name="Markowitz V."/>
            <person name="Hugenholtz P."/>
            <person name="Kyrpides N.C."/>
            <person name="Klenk H.P."/>
        </authorList>
    </citation>
    <scope>NUCLEOTIDE SEQUENCE [LARGE SCALE GENOMIC DNA]</scope>
    <source>
        <strain evidence="3">ATCC BAA-972 / CDC 1076 / CIP 108378 / DSM 44985 / JCM 13578</strain>
    </source>
</reference>
<dbReference type="InterPro" id="IPR016181">
    <property type="entry name" value="Acyl_CoA_acyltransferase"/>
</dbReference>
<dbReference type="InterPro" id="IPR000182">
    <property type="entry name" value="GNAT_dom"/>
</dbReference>
<dbReference type="eggNOG" id="COG0456">
    <property type="taxonomic scope" value="Bacteria"/>
</dbReference>
<dbReference type="Gene3D" id="3.40.630.30">
    <property type="match status" value="1"/>
</dbReference>
<gene>
    <name evidence="2" type="ordered locus">Srot_0518</name>
</gene>
<dbReference type="HOGENOM" id="CLU_1947317_0_0_11"/>
<dbReference type="OrthoDB" id="9799092at2"/>
<dbReference type="Proteomes" id="UP000002247">
    <property type="component" value="Chromosome"/>
</dbReference>
<keyword evidence="2" id="KW-0808">Transferase</keyword>
<evidence type="ECO:0000259" key="1">
    <source>
        <dbReference type="PROSITE" id="PS51186"/>
    </source>
</evidence>
<dbReference type="SUPFAM" id="SSF55729">
    <property type="entry name" value="Acyl-CoA N-acyltransferases (Nat)"/>
    <property type="match status" value="1"/>
</dbReference>
<dbReference type="STRING" id="640132.Srot_0518"/>